<reference evidence="2" key="1">
    <citation type="journal article" date="2012" name="PLoS ONE">
        <title>Gene sets for utilization of primary and secondary nutrition supplies in the distal gut of endangered iberian lynx.</title>
        <authorList>
            <person name="Alcaide M."/>
            <person name="Messina E."/>
            <person name="Richter M."/>
            <person name="Bargiela R."/>
            <person name="Peplies J."/>
            <person name="Huws S.A."/>
            <person name="Newbold C.J."/>
            <person name="Golyshin P.N."/>
            <person name="Simon M.A."/>
            <person name="Lopez G."/>
            <person name="Yakimov M.M."/>
            <person name="Ferrer M."/>
        </authorList>
    </citation>
    <scope>NUCLEOTIDE SEQUENCE</scope>
</reference>
<dbReference type="AlphaFoldDB" id="J9D5E5"/>
<feature type="non-terminal residue" evidence="2">
    <location>
        <position position="196"/>
    </location>
</feature>
<dbReference type="EMBL" id="AMCI01000753">
    <property type="protein sequence ID" value="EJX07936.1"/>
    <property type="molecule type" value="Genomic_DNA"/>
</dbReference>
<gene>
    <name evidence="2" type="ORF">EVA_03956</name>
</gene>
<sequence>MLAAALLIGSNQLLLTSCQKDYDGQIEMLKNLIESGAINVDGLVKKVELIEKQIETLQQAAEEHAEFRDNIAKLTADLNATKTDLQNQIDQLRDAMKNYDSNLEEMIRKAEEKFDAKLKNLSDQINQQIGEKYNELNKKIQTLQEQVDAMDHTYKLEIDEIKQRLDALEKQGTDISDLKNQLDQLQQLVNTNINDI</sequence>
<evidence type="ECO:0000313" key="2">
    <source>
        <dbReference type="EMBL" id="EJX07936.1"/>
    </source>
</evidence>
<keyword evidence="1" id="KW-0175">Coiled coil</keyword>
<proteinExistence type="predicted"/>
<organism evidence="2">
    <name type="scientific">gut metagenome</name>
    <dbReference type="NCBI Taxonomy" id="749906"/>
    <lineage>
        <taxon>unclassified sequences</taxon>
        <taxon>metagenomes</taxon>
        <taxon>organismal metagenomes</taxon>
    </lineage>
</organism>
<comment type="caution">
    <text evidence="2">The sequence shown here is derived from an EMBL/GenBank/DDBJ whole genome shotgun (WGS) entry which is preliminary data.</text>
</comment>
<feature type="coiled-coil region" evidence="1">
    <location>
        <begin position="40"/>
        <end position="195"/>
    </location>
</feature>
<protein>
    <submittedName>
        <fullName evidence="2">Uncharacterized conserved protein UCP012535</fullName>
    </submittedName>
</protein>
<evidence type="ECO:0000256" key="1">
    <source>
        <dbReference type="SAM" id="Coils"/>
    </source>
</evidence>
<dbReference type="SUPFAM" id="SSF58113">
    <property type="entry name" value="Apolipoprotein A-I"/>
    <property type="match status" value="1"/>
</dbReference>
<accession>J9D5E5</accession>
<name>J9D5E5_9ZZZZ</name>
<dbReference type="Gene3D" id="1.20.1270.70">
    <property type="entry name" value="Designed single chain three-helix bundle"/>
    <property type="match status" value="1"/>
</dbReference>